<dbReference type="PIRSF" id="PIRSF000862">
    <property type="entry name" value="Steryl_ester_lip"/>
    <property type="match status" value="1"/>
</dbReference>
<dbReference type="InterPro" id="IPR006693">
    <property type="entry name" value="AB_hydrolase_lipase"/>
</dbReference>
<dbReference type="Pfam" id="PF04083">
    <property type="entry name" value="Abhydro_lipase"/>
    <property type="match status" value="1"/>
</dbReference>
<dbReference type="GO" id="GO:0016042">
    <property type="term" value="P:lipid catabolic process"/>
    <property type="evidence" value="ECO:0007669"/>
    <property type="project" value="UniProtKB-KW"/>
</dbReference>
<keyword evidence="2" id="KW-0442">Lipid degradation</keyword>
<dbReference type="InterPro" id="IPR029058">
    <property type="entry name" value="AB_hydrolase_fold"/>
</dbReference>
<keyword evidence="2" id="KW-0443">Lipid metabolism</keyword>
<evidence type="ECO:0000256" key="3">
    <source>
        <dbReference type="PIRSR" id="PIRSR000862-1"/>
    </source>
</evidence>
<dbReference type="FunFam" id="3.40.50.1820:FF:000126">
    <property type="entry name" value="Lipase"/>
    <property type="match status" value="1"/>
</dbReference>
<dbReference type="Proteomes" id="UP001237642">
    <property type="component" value="Unassembled WGS sequence"/>
</dbReference>
<name>A0AAD8M4V2_9APIA</name>
<sequence>MAVHSLWSVVAAIVVLVVMVHPRRAASASGRGRFGLQSVDQGDIAVAGLCSSATLMHTGYKCQEYHVVTNDGYVISMSRFPQGRNGEGAGSNKQPVLLQHGLLVDGMTWMLNSANESLAFILADNGYDVWISNTRGTRFSRRHLSLDPADKEFWDWTWDDLVTDELSATIDFVFKQTGQKLHYVGHSLGTLTALAAFSEGNQVDKVKSAALLSPIAYVSHITTALGNLAAKAFVGEITDLLGIAEFNPVGAPVAIFLKALCANPGVDCYDLITEMTGQNCCLNTSTVDLFLKNEPQSTATKNLVHLAQTIRYGKLAKFDYGNARSNMEHYGQRTPPIYNMSNIPKNLPLFLSYGGKDKLSDVKDVQILLDSLKFHDVDKLDIQFVKEFAHADFIMGVTANDIVYNQMMAFFRNHQ</sequence>
<dbReference type="Pfam" id="PF00756">
    <property type="entry name" value="Esterase"/>
    <property type="match status" value="1"/>
</dbReference>
<organism evidence="6 7">
    <name type="scientific">Heracleum sosnowskyi</name>
    <dbReference type="NCBI Taxonomy" id="360622"/>
    <lineage>
        <taxon>Eukaryota</taxon>
        <taxon>Viridiplantae</taxon>
        <taxon>Streptophyta</taxon>
        <taxon>Embryophyta</taxon>
        <taxon>Tracheophyta</taxon>
        <taxon>Spermatophyta</taxon>
        <taxon>Magnoliopsida</taxon>
        <taxon>eudicotyledons</taxon>
        <taxon>Gunneridae</taxon>
        <taxon>Pentapetalae</taxon>
        <taxon>asterids</taxon>
        <taxon>campanulids</taxon>
        <taxon>Apiales</taxon>
        <taxon>Apiaceae</taxon>
        <taxon>Apioideae</taxon>
        <taxon>apioid superclade</taxon>
        <taxon>Tordylieae</taxon>
        <taxon>Tordyliinae</taxon>
        <taxon>Heracleum</taxon>
    </lineage>
</organism>
<dbReference type="EMBL" id="JAUIZM010000010">
    <property type="protein sequence ID" value="KAK1359388.1"/>
    <property type="molecule type" value="Genomic_DNA"/>
</dbReference>
<feature type="domain" description="Partial AB-hydrolase lipase" evidence="5">
    <location>
        <begin position="55"/>
        <end position="112"/>
    </location>
</feature>
<proteinExistence type="inferred from homology"/>
<feature type="chain" id="PRO_5041923478" description="Lipase" evidence="4">
    <location>
        <begin position="26"/>
        <end position="415"/>
    </location>
</feature>
<dbReference type="SUPFAM" id="SSF53474">
    <property type="entry name" value="alpha/beta-Hydrolases"/>
    <property type="match status" value="1"/>
</dbReference>
<gene>
    <name evidence="6" type="ORF">POM88_043862</name>
</gene>
<keyword evidence="7" id="KW-1185">Reference proteome</keyword>
<keyword evidence="2" id="KW-0378">Hydrolase</keyword>
<feature type="active site" description="Charge relay system" evidence="3">
    <location>
        <position position="390"/>
    </location>
</feature>
<feature type="active site" description="Charge relay system" evidence="3">
    <location>
        <position position="357"/>
    </location>
</feature>
<dbReference type="InterPro" id="IPR025483">
    <property type="entry name" value="Lipase_euk"/>
</dbReference>
<dbReference type="GO" id="GO:0016788">
    <property type="term" value="F:hydrolase activity, acting on ester bonds"/>
    <property type="evidence" value="ECO:0007669"/>
    <property type="project" value="InterPro"/>
</dbReference>
<evidence type="ECO:0000256" key="2">
    <source>
        <dbReference type="PIRNR" id="PIRNR000862"/>
    </source>
</evidence>
<reference evidence="6" key="2">
    <citation type="submission" date="2023-05" db="EMBL/GenBank/DDBJ databases">
        <authorList>
            <person name="Schelkunov M.I."/>
        </authorList>
    </citation>
    <scope>NUCLEOTIDE SEQUENCE</scope>
    <source>
        <strain evidence="6">Hsosn_3</strain>
        <tissue evidence="6">Leaf</tissue>
    </source>
</reference>
<feature type="signal peptide" evidence="4">
    <location>
        <begin position="1"/>
        <end position="25"/>
    </location>
</feature>
<keyword evidence="4" id="KW-0732">Signal</keyword>
<comment type="caution">
    <text evidence="6">The sequence shown here is derived from an EMBL/GenBank/DDBJ whole genome shotgun (WGS) entry which is preliminary data.</text>
</comment>
<feature type="active site" description="Nucleophile" evidence="3">
    <location>
        <position position="187"/>
    </location>
</feature>
<evidence type="ECO:0000256" key="4">
    <source>
        <dbReference type="SAM" id="SignalP"/>
    </source>
</evidence>
<comment type="similarity">
    <text evidence="1 2">Belongs to the AB hydrolase superfamily. Lipase family.</text>
</comment>
<accession>A0AAD8M4V2</accession>
<reference evidence="6" key="1">
    <citation type="submission" date="2023-02" db="EMBL/GenBank/DDBJ databases">
        <title>Genome of toxic invasive species Heracleum sosnowskyi carries increased number of genes despite the absence of recent whole-genome duplications.</title>
        <authorList>
            <person name="Schelkunov M."/>
            <person name="Shtratnikova V."/>
            <person name="Makarenko M."/>
            <person name="Klepikova A."/>
            <person name="Omelchenko D."/>
            <person name="Novikova G."/>
            <person name="Obukhova E."/>
            <person name="Bogdanov V."/>
            <person name="Penin A."/>
            <person name="Logacheva M."/>
        </authorList>
    </citation>
    <scope>NUCLEOTIDE SEQUENCE</scope>
    <source>
        <strain evidence="6">Hsosn_3</strain>
        <tissue evidence="6">Leaf</tissue>
    </source>
</reference>
<dbReference type="InterPro" id="IPR000801">
    <property type="entry name" value="Esterase-like"/>
</dbReference>
<evidence type="ECO:0000313" key="6">
    <source>
        <dbReference type="EMBL" id="KAK1359388.1"/>
    </source>
</evidence>
<evidence type="ECO:0000313" key="7">
    <source>
        <dbReference type="Proteomes" id="UP001237642"/>
    </source>
</evidence>
<evidence type="ECO:0000259" key="5">
    <source>
        <dbReference type="Pfam" id="PF04083"/>
    </source>
</evidence>
<evidence type="ECO:0000256" key="1">
    <source>
        <dbReference type="ARBA" id="ARBA00010701"/>
    </source>
</evidence>
<dbReference type="AlphaFoldDB" id="A0AAD8M4V2"/>
<dbReference type="PANTHER" id="PTHR11005">
    <property type="entry name" value="LYSOSOMAL ACID LIPASE-RELATED"/>
    <property type="match status" value="1"/>
</dbReference>
<protein>
    <recommendedName>
        <fullName evidence="2">Lipase</fullName>
    </recommendedName>
</protein>
<dbReference type="Gene3D" id="3.40.50.1820">
    <property type="entry name" value="alpha/beta hydrolase"/>
    <property type="match status" value="1"/>
</dbReference>